<keyword evidence="7" id="KW-0274">FAD</keyword>
<dbReference type="SUPFAM" id="SSF52343">
    <property type="entry name" value="Ferredoxin reductase-like, C-terminal NADP-linked domain"/>
    <property type="match status" value="1"/>
</dbReference>
<keyword evidence="3" id="KW-0285">Flavoprotein</keyword>
<dbReference type="PANTHER" id="PTHR47354">
    <property type="entry name" value="NADH OXIDOREDUCTASE HCR"/>
    <property type="match status" value="1"/>
</dbReference>
<evidence type="ECO:0000256" key="13">
    <source>
        <dbReference type="SAM" id="Phobius"/>
    </source>
</evidence>
<feature type="transmembrane region" description="Helical" evidence="13">
    <location>
        <begin position="36"/>
        <end position="58"/>
    </location>
</feature>
<dbReference type="Pfam" id="PF01794">
    <property type="entry name" value="Ferric_reduct"/>
    <property type="match status" value="1"/>
</dbReference>
<evidence type="ECO:0000256" key="7">
    <source>
        <dbReference type="ARBA" id="ARBA00022827"/>
    </source>
</evidence>
<dbReference type="EC" id="1.14.12.17" evidence="15"/>
<dbReference type="PANTHER" id="PTHR47354:SF8">
    <property type="entry name" value="1,2-PHENYLACETYL-COA EPOXIDASE, SUBUNIT E"/>
    <property type="match status" value="1"/>
</dbReference>
<dbReference type="Gene3D" id="2.40.30.10">
    <property type="entry name" value="Translation factors"/>
    <property type="match status" value="1"/>
</dbReference>
<evidence type="ECO:0000313" key="16">
    <source>
        <dbReference type="Proteomes" id="UP000071641"/>
    </source>
</evidence>
<evidence type="ECO:0000256" key="4">
    <source>
        <dbReference type="ARBA" id="ARBA00022692"/>
    </source>
</evidence>
<dbReference type="GO" id="GO:0016020">
    <property type="term" value="C:membrane"/>
    <property type="evidence" value="ECO:0007669"/>
    <property type="project" value="UniProtKB-SubCell"/>
</dbReference>
<keyword evidence="5" id="KW-0001">2Fe-2S</keyword>
<dbReference type="InterPro" id="IPR017927">
    <property type="entry name" value="FAD-bd_FR_type"/>
</dbReference>
<proteinExistence type="predicted"/>
<evidence type="ECO:0000256" key="8">
    <source>
        <dbReference type="ARBA" id="ARBA00022989"/>
    </source>
</evidence>
<feature type="transmembrane region" description="Helical" evidence="13">
    <location>
        <begin position="78"/>
        <end position="96"/>
    </location>
</feature>
<evidence type="ECO:0000256" key="5">
    <source>
        <dbReference type="ARBA" id="ARBA00022714"/>
    </source>
</evidence>
<evidence type="ECO:0000256" key="1">
    <source>
        <dbReference type="ARBA" id="ARBA00001974"/>
    </source>
</evidence>
<comment type="cofactor">
    <cofactor evidence="1">
        <name>FAD</name>
        <dbReference type="ChEBI" id="CHEBI:57692"/>
    </cofactor>
</comment>
<evidence type="ECO:0000256" key="2">
    <source>
        <dbReference type="ARBA" id="ARBA00004141"/>
    </source>
</evidence>
<dbReference type="AlphaFoldDB" id="A0A128EXC1"/>
<keyword evidence="12 13" id="KW-0472">Membrane</keyword>
<evidence type="ECO:0000256" key="9">
    <source>
        <dbReference type="ARBA" id="ARBA00023002"/>
    </source>
</evidence>
<dbReference type="GO" id="GO:0008941">
    <property type="term" value="F:nitric oxide dioxygenase NAD(P)H activity"/>
    <property type="evidence" value="ECO:0007669"/>
    <property type="project" value="UniProtKB-EC"/>
</dbReference>
<keyword evidence="9 15" id="KW-0560">Oxidoreductase</keyword>
<evidence type="ECO:0000256" key="3">
    <source>
        <dbReference type="ARBA" id="ARBA00022630"/>
    </source>
</evidence>
<organism evidence="15 16">
    <name type="scientific">Grimontia celer</name>
    <dbReference type="NCBI Taxonomy" id="1796497"/>
    <lineage>
        <taxon>Bacteria</taxon>
        <taxon>Pseudomonadati</taxon>
        <taxon>Pseudomonadota</taxon>
        <taxon>Gammaproteobacteria</taxon>
        <taxon>Vibrionales</taxon>
        <taxon>Vibrionaceae</taxon>
        <taxon>Grimontia</taxon>
    </lineage>
</organism>
<evidence type="ECO:0000256" key="11">
    <source>
        <dbReference type="ARBA" id="ARBA00023014"/>
    </source>
</evidence>
<gene>
    <name evidence="15" type="primary">hmp_1</name>
    <name evidence="15" type="ORF">GCE9029_01335</name>
</gene>
<dbReference type="InterPro" id="IPR039261">
    <property type="entry name" value="FNR_nucleotide-bd"/>
</dbReference>
<keyword evidence="6" id="KW-0479">Metal-binding</keyword>
<name>A0A128EXC1_9GAMM</name>
<dbReference type="Pfam" id="PF00175">
    <property type="entry name" value="NAD_binding_1"/>
    <property type="match status" value="1"/>
</dbReference>
<evidence type="ECO:0000256" key="6">
    <source>
        <dbReference type="ARBA" id="ARBA00022723"/>
    </source>
</evidence>
<protein>
    <submittedName>
        <fullName evidence="15">Flavohemoprotein</fullName>
        <ecNumber evidence="15">1.14.12.17</ecNumber>
    </submittedName>
</protein>
<dbReference type="Gene3D" id="3.40.50.80">
    <property type="entry name" value="Nucleotide-binding domain of ferredoxin-NADP reductase (FNR) module"/>
    <property type="match status" value="1"/>
</dbReference>
<keyword evidence="10" id="KW-0408">Iron</keyword>
<keyword evidence="4 13" id="KW-0812">Transmembrane</keyword>
<dbReference type="InterPro" id="IPR001433">
    <property type="entry name" value="OxRdtase_FAD/NAD-bd"/>
</dbReference>
<keyword evidence="16" id="KW-1185">Reference proteome</keyword>
<feature type="domain" description="FAD-binding FR-type" evidence="14">
    <location>
        <begin position="171"/>
        <end position="297"/>
    </location>
</feature>
<dbReference type="GO" id="GO:0046872">
    <property type="term" value="F:metal ion binding"/>
    <property type="evidence" value="ECO:0007669"/>
    <property type="project" value="UniProtKB-KW"/>
</dbReference>
<dbReference type="OrthoDB" id="9796486at2"/>
<feature type="transmembrane region" description="Helical" evidence="13">
    <location>
        <begin position="143"/>
        <end position="162"/>
    </location>
</feature>
<evidence type="ECO:0000256" key="12">
    <source>
        <dbReference type="ARBA" id="ARBA00023136"/>
    </source>
</evidence>
<dbReference type="RefSeq" id="WP_082804292.1">
    <property type="nucleotide sequence ID" value="NZ_FIZX01000001.1"/>
</dbReference>
<comment type="subcellular location">
    <subcellularLocation>
        <location evidence="2">Membrane</location>
        <topology evidence="2">Multi-pass membrane protein</topology>
    </subcellularLocation>
</comment>
<keyword evidence="8 13" id="KW-1133">Transmembrane helix</keyword>
<keyword evidence="11" id="KW-0411">Iron-sulfur</keyword>
<dbReference type="InterPro" id="IPR013112">
    <property type="entry name" value="FAD-bd_8"/>
</dbReference>
<dbReference type="STRING" id="1796497.GCE9029_01335"/>
<accession>A0A128EXC1</accession>
<evidence type="ECO:0000259" key="14">
    <source>
        <dbReference type="PROSITE" id="PS51384"/>
    </source>
</evidence>
<dbReference type="InterPro" id="IPR050415">
    <property type="entry name" value="MRET"/>
</dbReference>
<dbReference type="Pfam" id="PF08022">
    <property type="entry name" value="FAD_binding_8"/>
    <property type="match status" value="1"/>
</dbReference>
<dbReference type="InterPro" id="IPR017938">
    <property type="entry name" value="Riboflavin_synthase-like_b-brl"/>
</dbReference>
<dbReference type="InterPro" id="IPR013130">
    <property type="entry name" value="Fe3_Rdtase_TM_dom"/>
</dbReference>
<feature type="transmembrane region" description="Helical" evidence="13">
    <location>
        <begin position="168"/>
        <end position="190"/>
    </location>
</feature>
<dbReference type="PROSITE" id="PS51384">
    <property type="entry name" value="FAD_FR"/>
    <property type="match status" value="1"/>
</dbReference>
<feature type="transmembrane region" description="Helical" evidence="13">
    <location>
        <begin position="119"/>
        <end position="136"/>
    </location>
</feature>
<sequence length="427" mass="48488">MKLKFALDNRKNILVAGVVILSFIGIGSLLPEELTLQRWIAAFFAANALVGMALAFLLSTRMEILESIFGGLDRVYKAHRWAGIWSVFSIFMHWWLVPQSEVAREETSLIEIGSDTGEWATWLLLVLVVISFMRMLPYHLWKWSHRLMGLVFFISVFHYLFAVRPFQLFSPAGIAMNLTAVIGVWAWYYYAFGKDTSKHYIAKVENVKKQNGIVSFDTKPLQGKPKWEAGQFAFVSVLHNDNIKSEPHPYTIASSEHGGKPSFSIAALGDYTKTLYEHLENGQMIRLDMPYGRFRLDMKAKEQIWIGSGIGITPFIAWLQSLNSQNKQHPSVTLYYLVKNEEAAIFAKELGELVEGLPTVNLNIVYSEQGRLTPEKIAEDINGDIGDVSLYFCGNPEVRKTMQEGLEQLGMPKNNTHYELFDFRGAL</sequence>
<dbReference type="Proteomes" id="UP000071641">
    <property type="component" value="Unassembled WGS sequence"/>
</dbReference>
<evidence type="ECO:0000256" key="10">
    <source>
        <dbReference type="ARBA" id="ARBA00023004"/>
    </source>
</evidence>
<reference evidence="16" key="1">
    <citation type="submission" date="2016-02" db="EMBL/GenBank/DDBJ databases">
        <authorList>
            <person name="Rodrigo-Torres Lidia"/>
            <person name="Arahal R.David."/>
        </authorList>
    </citation>
    <scope>NUCLEOTIDE SEQUENCE [LARGE SCALE GENOMIC DNA]</scope>
    <source>
        <strain evidence="16">CECT 9029</strain>
    </source>
</reference>
<feature type="transmembrane region" description="Helical" evidence="13">
    <location>
        <begin position="12"/>
        <end position="30"/>
    </location>
</feature>
<dbReference type="GO" id="GO:0050660">
    <property type="term" value="F:flavin adenine dinucleotide binding"/>
    <property type="evidence" value="ECO:0007669"/>
    <property type="project" value="TreeGrafter"/>
</dbReference>
<dbReference type="SUPFAM" id="SSF63380">
    <property type="entry name" value="Riboflavin synthase domain-like"/>
    <property type="match status" value="1"/>
</dbReference>
<dbReference type="CDD" id="cd06198">
    <property type="entry name" value="FNR_like_3"/>
    <property type="match status" value="1"/>
</dbReference>
<dbReference type="EMBL" id="FIZX01000001">
    <property type="protein sequence ID" value="CZF79228.1"/>
    <property type="molecule type" value="Genomic_DNA"/>
</dbReference>
<evidence type="ECO:0000313" key="15">
    <source>
        <dbReference type="EMBL" id="CZF79228.1"/>
    </source>
</evidence>
<dbReference type="GO" id="GO:0051537">
    <property type="term" value="F:2 iron, 2 sulfur cluster binding"/>
    <property type="evidence" value="ECO:0007669"/>
    <property type="project" value="UniProtKB-KW"/>
</dbReference>